<feature type="domain" description="ABC transmembrane type-1" evidence="8">
    <location>
        <begin position="213"/>
        <end position="427"/>
    </location>
</feature>
<sequence>MKQPKKRRFQLSERQLGYAMVAPSIILIAVIIIWPIMLSGWNSLFDYRLNDPAKAERISSLSINLETYADNRYLVYDTMDEVRDAMPDAGGALDDITTALDEQHETLLNTDEGLAGRYEEVNTMLENFQPVNDEELRLADVPEEWADGFANTLDEQTAAVQALRDGAPEEAFQPLTDLESQLSNTQGSILEPNFVGLKNYTTYLGDGRTWTAMLNTLLFTVVTVGVELAVGLAVALLINRVFIGRGLVRAAVLVPWAIPTAVAAMMWTFLFDGQSGIMAHYMAQFGLIDDPGALLSTGAGGMFSIMFADIWKTTPYMALLLLAGLQTIPRSLYEAAEVDGANKFQQFISITLPMIRSAILVAVLFRALDAFRVFDLIYVLTGGGPANSTESISVYAYKLLFEQQNFGAGSALSVIVFLSVALLSTIFIKLIGSDLFSGRLKQ</sequence>
<dbReference type="HOGENOM" id="CLU_016047_0_3_9"/>
<evidence type="ECO:0000313" key="10">
    <source>
        <dbReference type="Proteomes" id="UP000027980"/>
    </source>
</evidence>
<dbReference type="PROSITE" id="PS50928">
    <property type="entry name" value="ABC_TM1"/>
    <property type="match status" value="1"/>
</dbReference>
<feature type="transmembrane region" description="Helical" evidence="7">
    <location>
        <begin position="217"/>
        <end position="238"/>
    </location>
</feature>
<feature type="transmembrane region" description="Helical" evidence="7">
    <location>
        <begin position="250"/>
        <end position="271"/>
    </location>
</feature>
<keyword evidence="6 7" id="KW-0472">Membrane</keyword>
<dbReference type="Gene3D" id="1.10.3720.10">
    <property type="entry name" value="MetI-like"/>
    <property type="match status" value="1"/>
</dbReference>
<evidence type="ECO:0000256" key="2">
    <source>
        <dbReference type="ARBA" id="ARBA00022448"/>
    </source>
</evidence>
<organism evidence="9 10">
    <name type="scientific">Terribacillus saccharophilus</name>
    <dbReference type="NCBI Taxonomy" id="361277"/>
    <lineage>
        <taxon>Bacteria</taxon>
        <taxon>Bacillati</taxon>
        <taxon>Bacillota</taxon>
        <taxon>Bacilli</taxon>
        <taxon>Bacillales</taxon>
        <taxon>Bacillaceae</taxon>
        <taxon>Terribacillus</taxon>
    </lineage>
</organism>
<dbReference type="KEGG" id="tap:GZ22_16215"/>
<dbReference type="PANTHER" id="PTHR30193:SF37">
    <property type="entry name" value="INNER MEMBRANE ABC TRANSPORTER PERMEASE PROTEIN YCJO"/>
    <property type="match status" value="1"/>
</dbReference>
<name>A0A075LUG2_9BACI</name>
<dbReference type="PANTHER" id="PTHR30193">
    <property type="entry name" value="ABC TRANSPORTER PERMEASE PROTEIN"/>
    <property type="match status" value="1"/>
</dbReference>
<comment type="similarity">
    <text evidence="7">Belongs to the binding-protein-dependent transport system permease family.</text>
</comment>
<reference evidence="9 10" key="1">
    <citation type="submission" date="2014-07" db="EMBL/GenBank/DDBJ databases">
        <title>Complete genome sequence of a moderately halophilic bacterium Terribacillus aidingensis MP602, isolated from Cryptomeria fortunei in Tianmu mountain in China.</title>
        <authorList>
            <person name="Wang Y."/>
            <person name="Lu P."/>
            <person name="Zhang L."/>
        </authorList>
    </citation>
    <scope>NUCLEOTIDE SEQUENCE [LARGE SCALE GENOMIC DNA]</scope>
    <source>
        <strain evidence="9 10">MP602</strain>
    </source>
</reference>
<feature type="transmembrane region" description="Helical" evidence="7">
    <location>
        <begin position="291"/>
        <end position="308"/>
    </location>
</feature>
<keyword evidence="3" id="KW-1003">Cell membrane</keyword>
<accession>A0A075LUG2</accession>
<evidence type="ECO:0000256" key="7">
    <source>
        <dbReference type="RuleBase" id="RU363032"/>
    </source>
</evidence>
<dbReference type="OrthoDB" id="9783714at2"/>
<feature type="transmembrane region" description="Helical" evidence="7">
    <location>
        <begin position="16"/>
        <end position="37"/>
    </location>
</feature>
<evidence type="ECO:0000256" key="5">
    <source>
        <dbReference type="ARBA" id="ARBA00022989"/>
    </source>
</evidence>
<evidence type="ECO:0000256" key="6">
    <source>
        <dbReference type="ARBA" id="ARBA00023136"/>
    </source>
</evidence>
<dbReference type="AlphaFoldDB" id="A0A075LUG2"/>
<dbReference type="InterPro" id="IPR035906">
    <property type="entry name" value="MetI-like_sf"/>
</dbReference>
<keyword evidence="5 7" id="KW-1133">Transmembrane helix</keyword>
<evidence type="ECO:0000256" key="3">
    <source>
        <dbReference type="ARBA" id="ARBA00022475"/>
    </source>
</evidence>
<dbReference type="RefSeq" id="WP_038564459.1">
    <property type="nucleotide sequence ID" value="NZ_CP008876.1"/>
</dbReference>
<protein>
    <submittedName>
        <fullName evidence="9">ABC transporter permease</fullName>
    </submittedName>
</protein>
<dbReference type="Proteomes" id="UP000027980">
    <property type="component" value="Chromosome"/>
</dbReference>
<keyword evidence="4 7" id="KW-0812">Transmembrane</keyword>
<dbReference type="GO" id="GO:0005886">
    <property type="term" value="C:plasma membrane"/>
    <property type="evidence" value="ECO:0007669"/>
    <property type="project" value="UniProtKB-SubCell"/>
</dbReference>
<evidence type="ECO:0000256" key="1">
    <source>
        <dbReference type="ARBA" id="ARBA00004651"/>
    </source>
</evidence>
<feature type="transmembrane region" description="Helical" evidence="7">
    <location>
        <begin position="409"/>
        <end position="432"/>
    </location>
</feature>
<dbReference type="CDD" id="cd06261">
    <property type="entry name" value="TM_PBP2"/>
    <property type="match status" value="1"/>
</dbReference>
<comment type="subcellular location">
    <subcellularLocation>
        <location evidence="1 7">Cell membrane</location>
        <topology evidence="1 7">Multi-pass membrane protein</topology>
    </subcellularLocation>
</comment>
<evidence type="ECO:0000259" key="8">
    <source>
        <dbReference type="PROSITE" id="PS50928"/>
    </source>
</evidence>
<dbReference type="InterPro" id="IPR051393">
    <property type="entry name" value="ABC_transporter_permease"/>
</dbReference>
<dbReference type="GeneID" id="34223293"/>
<keyword evidence="2 7" id="KW-0813">Transport</keyword>
<evidence type="ECO:0000313" key="9">
    <source>
        <dbReference type="EMBL" id="AIF68023.1"/>
    </source>
</evidence>
<evidence type="ECO:0000256" key="4">
    <source>
        <dbReference type="ARBA" id="ARBA00022692"/>
    </source>
</evidence>
<dbReference type="InterPro" id="IPR000515">
    <property type="entry name" value="MetI-like"/>
</dbReference>
<dbReference type="SUPFAM" id="SSF161098">
    <property type="entry name" value="MetI-like"/>
    <property type="match status" value="1"/>
</dbReference>
<proteinExistence type="inferred from homology"/>
<dbReference type="GO" id="GO:0055085">
    <property type="term" value="P:transmembrane transport"/>
    <property type="evidence" value="ECO:0007669"/>
    <property type="project" value="InterPro"/>
</dbReference>
<gene>
    <name evidence="9" type="ORF">GZ22_16215</name>
</gene>
<dbReference type="EMBL" id="CP008876">
    <property type="protein sequence ID" value="AIF68023.1"/>
    <property type="molecule type" value="Genomic_DNA"/>
</dbReference>
<dbReference type="Pfam" id="PF00528">
    <property type="entry name" value="BPD_transp_1"/>
    <property type="match status" value="1"/>
</dbReference>